<evidence type="ECO:0000256" key="1">
    <source>
        <dbReference type="SAM" id="Phobius"/>
    </source>
</evidence>
<dbReference type="EMBL" id="DSUH01000300">
    <property type="protein sequence ID" value="HGU33765.1"/>
    <property type="molecule type" value="Genomic_DNA"/>
</dbReference>
<keyword evidence="1" id="KW-0812">Transmembrane</keyword>
<reference evidence="2" key="1">
    <citation type="journal article" date="2020" name="mSystems">
        <title>Genome- and Community-Level Interaction Insights into Carbon Utilization and Element Cycling Functions of Hydrothermarchaeota in Hydrothermal Sediment.</title>
        <authorList>
            <person name="Zhou Z."/>
            <person name="Liu Y."/>
            <person name="Xu W."/>
            <person name="Pan J."/>
            <person name="Luo Z.H."/>
            <person name="Li M."/>
        </authorList>
    </citation>
    <scope>NUCLEOTIDE SEQUENCE [LARGE SCALE GENOMIC DNA]</scope>
    <source>
        <strain evidence="2">SpSt-477</strain>
    </source>
</reference>
<evidence type="ECO:0008006" key="3">
    <source>
        <dbReference type="Google" id="ProtNLM"/>
    </source>
</evidence>
<accession>A0A7C4RTI2</accession>
<sequence length="170" mass="19299">MKSTASASLPNMQSETHLKSVLMAYGILVLHLILIAGLGLLVLFFRGFIEYMIWVFLGGSTALAVSAYRFYKRMKQEGKTLKEMLSMPMFRNRAVEISLLGGMASLKLGKPEPFRASQVIESTVIDTRHQLEDPVTNRIKELSELARLLENDLITLDEFNQIKGELFRFR</sequence>
<keyword evidence="1" id="KW-0472">Membrane</keyword>
<keyword evidence="1" id="KW-1133">Transmembrane helix</keyword>
<evidence type="ECO:0000313" key="2">
    <source>
        <dbReference type="EMBL" id="HGU33765.1"/>
    </source>
</evidence>
<feature type="transmembrane region" description="Helical" evidence="1">
    <location>
        <begin position="51"/>
        <end position="71"/>
    </location>
</feature>
<dbReference type="AlphaFoldDB" id="A0A7C4RTI2"/>
<gene>
    <name evidence="2" type="ORF">ENS29_13060</name>
</gene>
<comment type="caution">
    <text evidence="2">The sequence shown here is derived from an EMBL/GenBank/DDBJ whole genome shotgun (WGS) entry which is preliminary data.</text>
</comment>
<name>A0A7C4RTI2_9BACT</name>
<protein>
    <recommendedName>
        <fullName evidence="3">SHOCT domain-containing protein</fullName>
    </recommendedName>
</protein>
<proteinExistence type="predicted"/>
<feature type="transmembrane region" description="Helical" evidence="1">
    <location>
        <begin position="21"/>
        <end position="45"/>
    </location>
</feature>
<organism evidence="2">
    <name type="scientific">Desulfatirhabdium butyrativorans</name>
    <dbReference type="NCBI Taxonomy" id="340467"/>
    <lineage>
        <taxon>Bacteria</taxon>
        <taxon>Pseudomonadati</taxon>
        <taxon>Thermodesulfobacteriota</taxon>
        <taxon>Desulfobacteria</taxon>
        <taxon>Desulfobacterales</taxon>
        <taxon>Desulfatirhabdiaceae</taxon>
        <taxon>Desulfatirhabdium</taxon>
    </lineage>
</organism>